<accession>A0AAV7F013</accession>
<evidence type="ECO:0000313" key="2">
    <source>
        <dbReference type="EMBL" id="KAG9453107.1"/>
    </source>
</evidence>
<evidence type="ECO:0000313" key="3">
    <source>
        <dbReference type="Proteomes" id="UP000825729"/>
    </source>
</evidence>
<sequence length="79" mass="8142">MNQGGIIPGAPDMPRAFCGLSEAIKNTSRHGIHIPYIMQPKSGDAGSTSPHGQTVTVSPKHKDSLSGGAHTEEAPVPNA</sequence>
<evidence type="ECO:0000256" key="1">
    <source>
        <dbReference type="SAM" id="MobiDB-lite"/>
    </source>
</evidence>
<keyword evidence="3" id="KW-1185">Reference proteome</keyword>
<reference evidence="2 3" key="1">
    <citation type="submission" date="2021-07" db="EMBL/GenBank/DDBJ databases">
        <title>The Aristolochia fimbriata genome: insights into angiosperm evolution, floral development and chemical biosynthesis.</title>
        <authorList>
            <person name="Jiao Y."/>
        </authorList>
    </citation>
    <scope>NUCLEOTIDE SEQUENCE [LARGE SCALE GENOMIC DNA]</scope>
    <source>
        <strain evidence="2">IBCAS-2021</strain>
        <tissue evidence="2">Leaf</tissue>
    </source>
</reference>
<organism evidence="2 3">
    <name type="scientific">Aristolochia fimbriata</name>
    <name type="common">White veined hardy Dutchman's pipe vine</name>
    <dbReference type="NCBI Taxonomy" id="158543"/>
    <lineage>
        <taxon>Eukaryota</taxon>
        <taxon>Viridiplantae</taxon>
        <taxon>Streptophyta</taxon>
        <taxon>Embryophyta</taxon>
        <taxon>Tracheophyta</taxon>
        <taxon>Spermatophyta</taxon>
        <taxon>Magnoliopsida</taxon>
        <taxon>Magnoliidae</taxon>
        <taxon>Piperales</taxon>
        <taxon>Aristolochiaceae</taxon>
        <taxon>Aristolochia</taxon>
    </lineage>
</organism>
<gene>
    <name evidence="2" type="ORF">H6P81_006011</name>
</gene>
<dbReference type="AlphaFoldDB" id="A0AAV7F013"/>
<feature type="region of interest" description="Disordered" evidence="1">
    <location>
        <begin position="37"/>
        <end position="79"/>
    </location>
</feature>
<name>A0AAV7F013_ARIFI</name>
<comment type="caution">
    <text evidence="2">The sequence shown here is derived from an EMBL/GenBank/DDBJ whole genome shotgun (WGS) entry which is preliminary data.</text>
</comment>
<proteinExistence type="predicted"/>
<dbReference type="Proteomes" id="UP000825729">
    <property type="component" value="Unassembled WGS sequence"/>
</dbReference>
<dbReference type="EMBL" id="JAINDJ010000003">
    <property type="protein sequence ID" value="KAG9453107.1"/>
    <property type="molecule type" value="Genomic_DNA"/>
</dbReference>
<protein>
    <submittedName>
        <fullName evidence="2">Uncharacterized protein</fullName>
    </submittedName>
</protein>
<feature type="compositionally biased region" description="Polar residues" evidence="1">
    <location>
        <begin position="45"/>
        <end position="57"/>
    </location>
</feature>